<dbReference type="PANTHER" id="PTHR23253:SF53">
    <property type="entry name" value="EUKARYOTIC TRANSLATION INITIATION FACTOR ISOFORM 4G-1"/>
    <property type="match status" value="1"/>
</dbReference>
<name>A0ABD3ACU4_9GENT</name>
<sequence>MESPLENRLPSRHSEPDNSTDSQEEVNQYNLQEQLNSQFARTEISSNQGGGGGPSPAYIKAEVPPWSARKRRNLSDRDRVLKTAKGILNKMTWEKFVLLEHKLVCSGIKSVDILVGVTLLIYEKAVLEPIYCPMYATLCCDLKYKLPEFPSFDVPGGRAITFQRLLLNKCQETFEGDDKLREDEHKDEYMMLKLRSIGNIRLIGELCKQKMVTESIVHRIAQELLGKLDRKVCTAEQTVESICELFNTIGKQFDETSKSRRISDLYFDQLKDLATNLQLSSRLRFMILDVLDLRMNNWVPRREKLKPRTIIEIHLEAEKDLGLHPGATTSIRGGRGRGHGRGHGRITSTTVRGKNILVADKPLGRAVRFTRDELRRKTISLLEEYFSVRLLHEAEACVEEMKSPAYYNVIVTEAVSLGLEKYPPCVEQVAKLVEYLFKKTVFTRNDIAIGFERYAKMLDDLAIDLPKAPSNFGEIVGRLILCEALDFKVVNEILKKVTNDNYLKALLNSVLEVVSSSHSGMLVLYSQAPDVQACEALFQKE</sequence>
<dbReference type="PANTHER" id="PTHR23253">
    <property type="entry name" value="EUKARYOTIC TRANSLATION INITIATION FACTOR 4 GAMMA"/>
    <property type="match status" value="1"/>
</dbReference>
<comment type="similarity">
    <text evidence="1">Belongs to the eukaryotic initiation factor 4G family.</text>
</comment>
<comment type="caution">
    <text evidence="7">The sequence shown here is derived from an EMBL/GenBank/DDBJ whole genome shotgun (WGS) entry which is preliminary data.</text>
</comment>
<dbReference type="EMBL" id="JBJUIK010000004">
    <property type="protein sequence ID" value="KAL3529596.1"/>
    <property type="molecule type" value="Genomic_DNA"/>
</dbReference>
<gene>
    <name evidence="7" type="ORF">ACH5RR_008918</name>
</gene>
<evidence type="ECO:0000259" key="6">
    <source>
        <dbReference type="PROSITE" id="PS51366"/>
    </source>
</evidence>
<keyword evidence="4" id="KW-0648">Protein biosynthesis</keyword>
<dbReference type="InterPro" id="IPR003891">
    <property type="entry name" value="Initiation_fac_eIF4g_MI"/>
</dbReference>
<dbReference type="Pfam" id="PF02847">
    <property type="entry name" value="MA3"/>
    <property type="match status" value="1"/>
</dbReference>
<evidence type="ECO:0000256" key="5">
    <source>
        <dbReference type="SAM" id="MobiDB-lite"/>
    </source>
</evidence>
<evidence type="ECO:0000256" key="1">
    <source>
        <dbReference type="ARBA" id="ARBA00005775"/>
    </source>
</evidence>
<dbReference type="SMART" id="SM00543">
    <property type="entry name" value="MIF4G"/>
    <property type="match status" value="1"/>
</dbReference>
<feature type="region of interest" description="Disordered" evidence="5">
    <location>
        <begin position="1"/>
        <end position="28"/>
    </location>
</feature>
<feature type="domain" description="MI" evidence="6">
    <location>
        <begin position="373"/>
        <end position="495"/>
    </location>
</feature>
<evidence type="ECO:0000256" key="2">
    <source>
        <dbReference type="ARBA" id="ARBA00022540"/>
    </source>
</evidence>
<dbReference type="InterPro" id="IPR016024">
    <property type="entry name" value="ARM-type_fold"/>
</dbReference>
<dbReference type="GO" id="GO:0006417">
    <property type="term" value="P:regulation of translation"/>
    <property type="evidence" value="ECO:0007669"/>
    <property type="project" value="UniProtKB-KW"/>
</dbReference>
<dbReference type="GO" id="GO:0003743">
    <property type="term" value="F:translation initiation factor activity"/>
    <property type="evidence" value="ECO:0007669"/>
    <property type="project" value="UniProtKB-KW"/>
</dbReference>
<dbReference type="Gene3D" id="1.25.40.180">
    <property type="match status" value="2"/>
</dbReference>
<dbReference type="Proteomes" id="UP001630127">
    <property type="component" value="Unassembled WGS sequence"/>
</dbReference>
<protein>
    <recommendedName>
        <fullName evidence="6">MI domain-containing protein</fullName>
    </recommendedName>
</protein>
<organism evidence="7 8">
    <name type="scientific">Cinchona calisaya</name>
    <dbReference type="NCBI Taxonomy" id="153742"/>
    <lineage>
        <taxon>Eukaryota</taxon>
        <taxon>Viridiplantae</taxon>
        <taxon>Streptophyta</taxon>
        <taxon>Embryophyta</taxon>
        <taxon>Tracheophyta</taxon>
        <taxon>Spermatophyta</taxon>
        <taxon>Magnoliopsida</taxon>
        <taxon>eudicotyledons</taxon>
        <taxon>Gunneridae</taxon>
        <taxon>Pentapetalae</taxon>
        <taxon>asterids</taxon>
        <taxon>lamiids</taxon>
        <taxon>Gentianales</taxon>
        <taxon>Rubiaceae</taxon>
        <taxon>Cinchonoideae</taxon>
        <taxon>Cinchoneae</taxon>
        <taxon>Cinchona</taxon>
    </lineage>
</organism>
<dbReference type="SUPFAM" id="SSF48371">
    <property type="entry name" value="ARM repeat"/>
    <property type="match status" value="2"/>
</dbReference>
<keyword evidence="8" id="KW-1185">Reference proteome</keyword>
<evidence type="ECO:0000256" key="4">
    <source>
        <dbReference type="ARBA" id="ARBA00022917"/>
    </source>
</evidence>
<accession>A0ABD3ACU4</accession>
<reference evidence="7 8" key="1">
    <citation type="submission" date="2024-11" db="EMBL/GenBank/DDBJ databases">
        <title>A near-complete genome assembly of Cinchona calisaya.</title>
        <authorList>
            <person name="Lian D.C."/>
            <person name="Zhao X.W."/>
            <person name="Wei L."/>
        </authorList>
    </citation>
    <scope>NUCLEOTIDE SEQUENCE [LARGE SCALE GENOMIC DNA]</scope>
    <source>
        <tissue evidence="7">Nenye</tissue>
    </source>
</reference>
<dbReference type="Pfam" id="PF02854">
    <property type="entry name" value="MIF4G"/>
    <property type="match status" value="1"/>
</dbReference>
<feature type="compositionally biased region" description="Polar residues" evidence="5">
    <location>
        <begin position="17"/>
        <end position="28"/>
    </location>
</feature>
<evidence type="ECO:0000256" key="3">
    <source>
        <dbReference type="ARBA" id="ARBA00022845"/>
    </source>
</evidence>
<proteinExistence type="inferred from homology"/>
<dbReference type="AlphaFoldDB" id="A0ABD3ACU4"/>
<dbReference type="PROSITE" id="PS51366">
    <property type="entry name" value="MI"/>
    <property type="match status" value="1"/>
</dbReference>
<dbReference type="SMART" id="SM00544">
    <property type="entry name" value="MA3"/>
    <property type="match status" value="1"/>
</dbReference>
<evidence type="ECO:0000313" key="8">
    <source>
        <dbReference type="Proteomes" id="UP001630127"/>
    </source>
</evidence>
<keyword evidence="2" id="KW-0396">Initiation factor</keyword>
<keyword evidence="3" id="KW-0810">Translation regulation</keyword>
<dbReference type="InterPro" id="IPR003890">
    <property type="entry name" value="MIF4G-like_typ-3"/>
</dbReference>
<evidence type="ECO:0000313" key="7">
    <source>
        <dbReference type="EMBL" id="KAL3529596.1"/>
    </source>
</evidence>